<dbReference type="InterPro" id="IPR039750">
    <property type="entry name" value="DRC1/DRC2"/>
</dbReference>
<evidence type="ECO:0000256" key="8">
    <source>
        <dbReference type="ARBA" id="ARBA00037841"/>
    </source>
</evidence>
<keyword evidence="4 12" id="KW-0175">Coiled coil</keyword>
<gene>
    <name evidence="15" type="ORF">JKF63_03421</name>
</gene>
<reference evidence="15 16" key="1">
    <citation type="submission" date="2021-02" db="EMBL/GenBank/DDBJ databases">
        <title>Porcisia hertigi Genome sequencing and assembly.</title>
        <authorList>
            <person name="Almutairi H."/>
            <person name="Gatherer D."/>
        </authorList>
    </citation>
    <scope>NUCLEOTIDE SEQUENCE [LARGE SCALE GENOMIC DNA]</scope>
    <source>
        <strain evidence="15 16">C119</strain>
    </source>
</reference>
<feature type="domain" description="Dynein regulatory complex protein 1/2 N-terminal" evidence="14">
    <location>
        <begin position="27"/>
        <end position="124"/>
    </location>
</feature>
<comment type="function">
    <text evidence="11">Component of the nexin-dynein regulatory complex (N-DRC), a key regulator of ciliary/flagellar motility which maintains the alignment and integrity of the distal axoneme and regulates microtubule sliding in motile axonemes. Plays a critical role in the assembly of N-DRC and also stabilizes the assembly of multiple inner dynein arms and radial spokes. Coassembles with DRC1 to form a central scaffold needed for assembly of the N-DRC and its attachment to the outer doublet microtubules.</text>
</comment>
<evidence type="ECO:0000259" key="14">
    <source>
        <dbReference type="Pfam" id="PF14772"/>
    </source>
</evidence>
<dbReference type="InterPro" id="IPR039505">
    <property type="entry name" value="DRC1/2_N"/>
</dbReference>
<dbReference type="GO" id="GO:0005858">
    <property type="term" value="C:axonemal dynein complex"/>
    <property type="evidence" value="ECO:0007669"/>
    <property type="project" value="InterPro"/>
</dbReference>
<evidence type="ECO:0000256" key="4">
    <source>
        <dbReference type="ARBA" id="ARBA00023054"/>
    </source>
</evidence>
<evidence type="ECO:0000256" key="1">
    <source>
        <dbReference type="ARBA" id="ARBA00004611"/>
    </source>
</evidence>
<feature type="coiled-coil region" evidence="12">
    <location>
        <begin position="169"/>
        <end position="297"/>
    </location>
</feature>
<dbReference type="PANTHER" id="PTHR21625">
    <property type="entry name" value="NYD-SP28 PROTEIN"/>
    <property type="match status" value="1"/>
</dbReference>
<dbReference type="AlphaFoldDB" id="A0A836L6N6"/>
<accession>A0A836L6N6</accession>
<proteinExistence type="inferred from homology"/>
<dbReference type="Proteomes" id="UP000674318">
    <property type="component" value="Chromosome 28"/>
</dbReference>
<dbReference type="RefSeq" id="XP_067755663.1">
    <property type="nucleotide sequence ID" value="XM_067899424.1"/>
</dbReference>
<evidence type="ECO:0000256" key="10">
    <source>
        <dbReference type="ARBA" id="ARBA00040899"/>
    </source>
</evidence>
<dbReference type="PANTHER" id="PTHR21625:SF0">
    <property type="entry name" value="DYNEIN REGULATORY COMPLEX SUBUNIT 2"/>
    <property type="match status" value="1"/>
</dbReference>
<dbReference type="OrthoDB" id="7760980at2759"/>
<sequence>MPVERKTSKKGARKKILTAVELERMRAEESEKRCRQLMMLQNRLREVILEEKEVSNIVAGAIDARWMRFLRECKQRELVAAIEVLRRTFEATLDRKEAFSARLLEELGVAEEQCRHAFRSHMDVVNSLLELHETRTKDLEGELDNNLSEMQQDFEYEKAELELKHRIEIGDLRLILENMAAEAELLEKKLQEETSEGHETAAEKMDEQKRQMETDLNAAEDALRSELDSRYKGFMSTAQANMKEYTAKCKEDQETTERIAAQLRKIEKLQSNVSSWRTNIARNVKEWEARNAAIQAERDATMAHTKRLKKKMQRWRQLQSTALIELVKEASATEDALQATSKRAARLMRLVELCKPLETEREQVLLHETNISASAIDAETRRRVATDGSGNEPVDVQSSGSAVPVANEPWQSLERFWVKHNKVVLDNAALAQERVLLEEENRVLQRVLKEYLDDVSVNDEVMRQRNALLCTQAAIPNVVQDANARDGGGTRGYNVVEGNKFVNDLTRHAIGH</sequence>
<evidence type="ECO:0000256" key="5">
    <source>
        <dbReference type="ARBA" id="ARBA00023069"/>
    </source>
</evidence>
<evidence type="ECO:0000256" key="6">
    <source>
        <dbReference type="ARBA" id="ARBA00023212"/>
    </source>
</evidence>
<comment type="caution">
    <text evidence="15">The sequence shown here is derived from an EMBL/GenBank/DDBJ whole genome shotgun (WGS) entry which is preliminary data.</text>
</comment>
<feature type="region of interest" description="Disordered" evidence="13">
    <location>
        <begin position="378"/>
        <end position="403"/>
    </location>
</feature>
<organism evidence="15 16">
    <name type="scientific">Porcisia hertigi</name>
    <dbReference type="NCBI Taxonomy" id="2761500"/>
    <lineage>
        <taxon>Eukaryota</taxon>
        <taxon>Discoba</taxon>
        <taxon>Euglenozoa</taxon>
        <taxon>Kinetoplastea</taxon>
        <taxon>Metakinetoplastina</taxon>
        <taxon>Trypanosomatida</taxon>
        <taxon>Trypanosomatidae</taxon>
        <taxon>Leishmaniinae</taxon>
        <taxon>Porcisia</taxon>
    </lineage>
</organism>
<dbReference type="Pfam" id="PF14772">
    <property type="entry name" value="NYD-SP28"/>
    <property type="match status" value="1"/>
</dbReference>
<dbReference type="GeneID" id="94289501"/>
<keyword evidence="16" id="KW-1185">Reference proteome</keyword>
<keyword evidence="5" id="KW-0969">Cilium</keyword>
<dbReference type="EMBL" id="JAFJZO010000028">
    <property type="protein sequence ID" value="KAG5500329.1"/>
    <property type="molecule type" value="Genomic_DNA"/>
</dbReference>
<keyword evidence="3" id="KW-0282">Flagellum</keyword>
<dbReference type="GO" id="GO:0070286">
    <property type="term" value="P:axonemal dynein complex assembly"/>
    <property type="evidence" value="ECO:0007669"/>
    <property type="project" value="InterPro"/>
</dbReference>
<dbReference type="GO" id="GO:0060285">
    <property type="term" value="P:cilium-dependent cell motility"/>
    <property type="evidence" value="ECO:0007669"/>
    <property type="project" value="TreeGrafter"/>
</dbReference>
<protein>
    <recommendedName>
        <fullName evidence="10">Dynein regulatory complex subunit 2</fullName>
    </recommendedName>
</protein>
<keyword evidence="6" id="KW-0206">Cytoskeleton</keyword>
<evidence type="ECO:0000313" key="15">
    <source>
        <dbReference type="EMBL" id="KAG5500329.1"/>
    </source>
</evidence>
<comment type="subcellular location">
    <subcellularLocation>
        <location evidence="1">Cytoplasm</location>
        <location evidence="1">Cytoskeleton</location>
        <location evidence="1">Flagellum axoneme</location>
    </subcellularLocation>
    <subcellularLocation>
        <location evidence="8">Cytoplasm</location>
        <location evidence="8">Cytoskeleton</location>
        <location evidence="8">Flagellum basal body</location>
    </subcellularLocation>
</comment>
<evidence type="ECO:0000256" key="3">
    <source>
        <dbReference type="ARBA" id="ARBA00022846"/>
    </source>
</evidence>
<dbReference type="KEGG" id="phet:94289501"/>
<evidence type="ECO:0000256" key="12">
    <source>
        <dbReference type="SAM" id="Coils"/>
    </source>
</evidence>
<evidence type="ECO:0000256" key="2">
    <source>
        <dbReference type="ARBA" id="ARBA00022490"/>
    </source>
</evidence>
<evidence type="ECO:0000313" key="16">
    <source>
        <dbReference type="Proteomes" id="UP000674318"/>
    </source>
</evidence>
<evidence type="ECO:0000256" key="11">
    <source>
        <dbReference type="ARBA" id="ARBA00045865"/>
    </source>
</evidence>
<comment type="similarity">
    <text evidence="9">Belongs to the DRC2 family.</text>
</comment>
<evidence type="ECO:0000256" key="7">
    <source>
        <dbReference type="ARBA" id="ARBA00023273"/>
    </source>
</evidence>
<evidence type="ECO:0000256" key="9">
    <source>
        <dbReference type="ARBA" id="ARBA00038424"/>
    </source>
</evidence>
<feature type="coiled-coil region" evidence="12">
    <location>
        <begin position="427"/>
        <end position="454"/>
    </location>
</feature>
<dbReference type="GO" id="GO:0003352">
    <property type="term" value="P:regulation of cilium movement"/>
    <property type="evidence" value="ECO:0007669"/>
    <property type="project" value="TreeGrafter"/>
</dbReference>
<name>A0A836L6N6_9TRYP</name>
<keyword evidence="7" id="KW-0966">Cell projection</keyword>
<keyword evidence="2" id="KW-0963">Cytoplasm</keyword>
<evidence type="ECO:0000256" key="13">
    <source>
        <dbReference type="SAM" id="MobiDB-lite"/>
    </source>
</evidence>